<evidence type="ECO:0000256" key="1">
    <source>
        <dbReference type="ARBA" id="ARBA00022441"/>
    </source>
</evidence>
<dbReference type="InterPro" id="IPR011705">
    <property type="entry name" value="BACK"/>
</dbReference>
<dbReference type="PROSITE" id="PS50097">
    <property type="entry name" value="BTB"/>
    <property type="match status" value="1"/>
</dbReference>
<dbReference type="SMART" id="SM00875">
    <property type="entry name" value="BACK"/>
    <property type="match status" value="1"/>
</dbReference>
<accession>A0A8B9CRP0</accession>
<dbReference type="AlphaFoldDB" id="A0A8B9CRP0"/>
<sequence>MGLGGVSWPSLRTRSGPACPGRDVFPTRTLGCCRTKQRGRGASRLGGSALTVPLRADGWGRAMSPRQLKIPPQLSPHHHPGCPSQAPATSVPARAAGWDTARSERGKPRNVLATLSPDSFLQLGPAAAPAAEPSTMVRNVDDFDFCLPSHAQGVLEGLHRLRTHPKLSDVLLLAGGREFPCHRGVLALCSHYFHAMFSGDFAESIAARVELKEVDPDALETLLDFAYTGKVTINQGNVEGLMRTSSQLHFPAIQKACSRYLRQQMDATNCLGICEFGESHGCPEVSSKAWSFLQENFEAVSQQEEFLQLSKERLAVYLSNEQLQVQEEQSVAEAVLRWVRHDPGPRAQFLPELLELAHLVSLPDQYLQNLLAAEPLVRDSAASKALVARSRAAVSSGGVSTAPQKLSPPQKLEEVLVVVGGRVLEESEDEEGGLEMPAAPRNFAFYNPKSRQWIALPDFPDYNKWGFSLVALNNDVYVTGGSRGSQNDTWSTTQAWRFCPKDGAWTPIASMLRARTNHTSAVLNGEIYVIGGTTVEVVEVERYDPYNQSWCAISPALKYVSNFAATGCLGKLYLVGSCAVKYNALTLQCYNPVRDLWSVITSPFIPKYLSAPRCATLHGLIYLIGDNTKKVHVYDPEANIWQKVQLLHTLHENGGMVPLGDRLFVTGGHWKGMDGDYRVEMEVYDCAKDRWTREGSLPCLWLFHSSSSIFMDTSKWTEAFQGDHGW</sequence>
<reference evidence="5" key="2">
    <citation type="submission" date="2025-09" db="UniProtKB">
        <authorList>
            <consortium name="Ensembl"/>
        </authorList>
    </citation>
    <scope>IDENTIFICATION</scope>
</reference>
<evidence type="ECO:0000256" key="3">
    <source>
        <dbReference type="SAM" id="MobiDB-lite"/>
    </source>
</evidence>
<feature type="domain" description="BTB" evidence="4">
    <location>
        <begin position="168"/>
        <end position="235"/>
    </location>
</feature>
<dbReference type="SMART" id="SM00612">
    <property type="entry name" value="Kelch"/>
    <property type="match status" value="4"/>
</dbReference>
<evidence type="ECO:0000313" key="5">
    <source>
        <dbReference type="Ensembl" id="ENSABRP00000023807.1"/>
    </source>
</evidence>
<gene>
    <name evidence="5" type="primary">KLHL30</name>
</gene>
<dbReference type="InterPro" id="IPR000210">
    <property type="entry name" value="BTB/POZ_dom"/>
</dbReference>
<dbReference type="Gene3D" id="1.25.40.420">
    <property type="match status" value="1"/>
</dbReference>
<dbReference type="PANTHER" id="PTHR24412">
    <property type="entry name" value="KELCH PROTEIN"/>
    <property type="match status" value="1"/>
</dbReference>
<evidence type="ECO:0000259" key="4">
    <source>
        <dbReference type="PROSITE" id="PS50097"/>
    </source>
</evidence>
<keyword evidence="2" id="KW-0677">Repeat</keyword>
<dbReference type="Pfam" id="PF01344">
    <property type="entry name" value="Kelch_1"/>
    <property type="match status" value="2"/>
</dbReference>
<evidence type="ECO:0000256" key="2">
    <source>
        <dbReference type="ARBA" id="ARBA00022737"/>
    </source>
</evidence>
<dbReference type="CDD" id="cd18469">
    <property type="entry name" value="BACK_KLHL30"/>
    <property type="match status" value="1"/>
</dbReference>
<reference evidence="5" key="1">
    <citation type="submission" date="2025-08" db="UniProtKB">
        <authorList>
            <consortium name="Ensembl"/>
        </authorList>
    </citation>
    <scope>IDENTIFICATION</scope>
</reference>
<proteinExistence type="predicted"/>
<evidence type="ECO:0000313" key="6">
    <source>
        <dbReference type="Proteomes" id="UP000694426"/>
    </source>
</evidence>
<dbReference type="SUPFAM" id="SSF117281">
    <property type="entry name" value="Kelch motif"/>
    <property type="match status" value="1"/>
</dbReference>
<dbReference type="FunFam" id="1.25.40.420:FF:000001">
    <property type="entry name" value="Kelch-like family member 12"/>
    <property type="match status" value="1"/>
</dbReference>
<dbReference type="Pfam" id="PF00651">
    <property type="entry name" value="BTB"/>
    <property type="match status" value="1"/>
</dbReference>
<dbReference type="Proteomes" id="UP000694426">
    <property type="component" value="Unplaced"/>
</dbReference>
<dbReference type="Gene3D" id="3.30.710.10">
    <property type="entry name" value="Potassium Channel Kv1.1, Chain A"/>
    <property type="match status" value="1"/>
</dbReference>
<dbReference type="Pfam" id="PF07707">
    <property type="entry name" value="BACK"/>
    <property type="match status" value="1"/>
</dbReference>
<dbReference type="GeneTree" id="ENSGT00940000158597"/>
<dbReference type="PANTHER" id="PTHR24412:SF398">
    <property type="entry name" value="KELCH-LIKE PROTEIN 30"/>
    <property type="match status" value="1"/>
</dbReference>
<organism evidence="5 6">
    <name type="scientific">Anser brachyrhynchus</name>
    <name type="common">Pink-footed goose</name>
    <dbReference type="NCBI Taxonomy" id="132585"/>
    <lineage>
        <taxon>Eukaryota</taxon>
        <taxon>Metazoa</taxon>
        <taxon>Chordata</taxon>
        <taxon>Craniata</taxon>
        <taxon>Vertebrata</taxon>
        <taxon>Euteleostomi</taxon>
        <taxon>Archelosauria</taxon>
        <taxon>Archosauria</taxon>
        <taxon>Dinosauria</taxon>
        <taxon>Saurischia</taxon>
        <taxon>Theropoda</taxon>
        <taxon>Coelurosauria</taxon>
        <taxon>Aves</taxon>
        <taxon>Neognathae</taxon>
        <taxon>Galloanserae</taxon>
        <taxon>Anseriformes</taxon>
        <taxon>Anatidae</taxon>
        <taxon>Anserinae</taxon>
        <taxon>Anser</taxon>
    </lineage>
</organism>
<protein>
    <submittedName>
        <fullName evidence="5">Kelch like family member 30</fullName>
    </submittedName>
</protein>
<dbReference type="SMART" id="SM00225">
    <property type="entry name" value="BTB"/>
    <property type="match status" value="1"/>
</dbReference>
<dbReference type="InterPro" id="IPR030582">
    <property type="entry name" value="KLHL30_BACK"/>
</dbReference>
<dbReference type="InterPro" id="IPR006652">
    <property type="entry name" value="Kelch_1"/>
</dbReference>
<dbReference type="Ensembl" id="ENSABRT00000033382.1">
    <property type="protein sequence ID" value="ENSABRP00000023807.1"/>
    <property type="gene ID" value="ENSABRG00000020001.1"/>
</dbReference>
<dbReference type="InterPro" id="IPR015915">
    <property type="entry name" value="Kelch-typ_b-propeller"/>
</dbReference>
<dbReference type="InterPro" id="IPR011333">
    <property type="entry name" value="SKP1/BTB/POZ_sf"/>
</dbReference>
<keyword evidence="1" id="KW-0880">Kelch repeat</keyword>
<feature type="region of interest" description="Disordered" evidence="3">
    <location>
        <begin position="74"/>
        <end position="109"/>
    </location>
</feature>
<name>A0A8B9CRP0_9AVES</name>
<dbReference type="Gene3D" id="2.120.10.80">
    <property type="entry name" value="Kelch-type beta propeller"/>
    <property type="match status" value="1"/>
</dbReference>
<keyword evidence="6" id="KW-1185">Reference proteome</keyword>
<dbReference type="SUPFAM" id="SSF54695">
    <property type="entry name" value="POZ domain"/>
    <property type="match status" value="1"/>
</dbReference>